<proteinExistence type="predicted"/>
<dbReference type="Proteomes" id="UP000320333">
    <property type="component" value="Unassembled WGS sequence"/>
</dbReference>
<evidence type="ECO:0000256" key="12">
    <source>
        <dbReference type="SAM" id="Coils"/>
    </source>
</evidence>
<dbReference type="GO" id="GO:0098703">
    <property type="term" value="P:calcium ion import across plasma membrane"/>
    <property type="evidence" value="ECO:0007669"/>
    <property type="project" value="TreeGrafter"/>
</dbReference>
<dbReference type="STRING" id="246404.A0A507FM99"/>
<feature type="region of interest" description="Disordered" evidence="13">
    <location>
        <begin position="1193"/>
        <end position="1214"/>
    </location>
</feature>
<keyword evidence="11" id="KW-0407">Ion channel</keyword>
<dbReference type="PANTHER" id="PTHR10582">
    <property type="entry name" value="TRANSIENT RECEPTOR POTENTIAL ION CHANNEL PROTEIN"/>
    <property type="match status" value="1"/>
</dbReference>
<evidence type="ECO:0000256" key="13">
    <source>
        <dbReference type="SAM" id="MobiDB-lite"/>
    </source>
</evidence>
<keyword evidence="3" id="KW-1003">Cell membrane</keyword>
<dbReference type="Pfam" id="PF13637">
    <property type="entry name" value="Ank_4"/>
    <property type="match status" value="1"/>
</dbReference>
<evidence type="ECO:0000256" key="2">
    <source>
        <dbReference type="ARBA" id="ARBA00022448"/>
    </source>
</evidence>
<keyword evidence="5 14" id="KW-0812">Transmembrane</keyword>
<feature type="region of interest" description="Disordered" evidence="13">
    <location>
        <begin position="1628"/>
        <end position="1649"/>
    </location>
</feature>
<feature type="transmembrane region" description="Helical" evidence="14">
    <location>
        <begin position="2116"/>
        <end position="2138"/>
    </location>
</feature>
<reference evidence="16 17" key="1">
    <citation type="journal article" date="2019" name="Sci. Rep.">
        <title>Comparative genomics of chytrid fungi reveal insights into the obligate biotrophic and pathogenic lifestyle of Synchytrium endobioticum.</title>
        <authorList>
            <person name="van de Vossenberg B.T.L.H."/>
            <person name="Warris S."/>
            <person name="Nguyen H.D.T."/>
            <person name="van Gent-Pelzer M.P.E."/>
            <person name="Joly D.L."/>
            <person name="van de Geest H.C."/>
            <person name="Bonants P.J.M."/>
            <person name="Smith D.S."/>
            <person name="Levesque C.A."/>
            <person name="van der Lee T.A.J."/>
        </authorList>
    </citation>
    <scope>NUCLEOTIDE SEQUENCE [LARGE SCALE GENOMIC DNA]</scope>
    <source>
        <strain evidence="16 17">CBS 675.73</strain>
    </source>
</reference>
<evidence type="ECO:0000256" key="14">
    <source>
        <dbReference type="SAM" id="Phobius"/>
    </source>
</evidence>
<dbReference type="OrthoDB" id="2130189at2759"/>
<feature type="transmembrane region" description="Helical" evidence="14">
    <location>
        <begin position="1961"/>
        <end position="1982"/>
    </location>
</feature>
<feature type="region of interest" description="Disordered" evidence="13">
    <location>
        <begin position="1785"/>
        <end position="1807"/>
    </location>
</feature>
<dbReference type="InterPro" id="IPR005821">
    <property type="entry name" value="Ion_trans_dom"/>
</dbReference>
<dbReference type="InterPro" id="IPR036770">
    <property type="entry name" value="Ankyrin_rpt-contain_sf"/>
</dbReference>
<comment type="subcellular location">
    <subcellularLocation>
        <location evidence="1">Cell membrane</location>
        <topology evidence="1">Multi-pass membrane protein</topology>
    </subcellularLocation>
</comment>
<evidence type="ECO:0000256" key="5">
    <source>
        <dbReference type="ARBA" id="ARBA00022692"/>
    </source>
</evidence>
<evidence type="ECO:0000259" key="15">
    <source>
        <dbReference type="Pfam" id="PF00520"/>
    </source>
</evidence>
<feature type="transmembrane region" description="Helical" evidence="14">
    <location>
        <begin position="2053"/>
        <end position="2069"/>
    </location>
</feature>
<dbReference type="GO" id="GO:0005262">
    <property type="term" value="F:calcium channel activity"/>
    <property type="evidence" value="ECO:0007669"/>
    <property type="project" value="TreeGrafter"/>
</dbReference>
<feature type="transmembrane region" description="Helical" evidence="14">
    <location>
        <begin position="2075"/>
        <end position="2095"/>
    </location>
</feature>
<feature type="transmembrane region" description="Helical" evidence="14">
    <location>
        <begin position="798"/>
        <end position="827"/>
    </location>
</feature>
<keyword evidence="4" id="KW-0109">Calcium transport</keyword>
<evidence type="ECO:0000256" key="10">
    <source>
        <dbReference type="ARBA" id="ARBA00023136"/>
    </source>
</evidence>
<dbReference type="Pfam" id="PF00520">
    <property type="entry name" value="Ion_trans"/>
    <property type="match status" value="2"/>
</dbReference>
<feature type="transmembrane region" description="Helical" evidence="14">
    <location>
        <begin position="876"/>
        <end position="896"/>
    </location>
</feature>
<evidence type="ECO:0000256" key="9">
    <source>
        <dbReference type="ARBA" id="ARBA00023065"/>
    </source>
</evidence>
<evidence type="ECO:0000313" key="17">
    <source>
        <dbReference type="Proteomes" id="UP000320333"/>
    </source>
</evidence>
<name>A0A507FM99_9FUNG</name>
<keyword evidence="12" id="KW-0175">Coiled coil</keyword>
<accession>A0A507FM99</accession>
<gene>
    <name evidence="16" type="ORF">CcCBS67573_g01914</name>
</gene>
<comment type="caution">
    <text evidence="16">The sequence shown here is derived from an EMBL/GenBank/DDBJ whole genome shotgun (WGS) entry which is preliminary data.</text>
</comment>
<feature type="transmembrane region" description="Helical" evidence="14">
    <location>
        <begin position="2188"/>
        <end position="2213"/>
    </location>
</feature>
<feature type="transmembrane region" description="Helical" evidence="14">
    <location>
        <begin position="768"/>
        <end position="786"/>
    </location>
</feature>
<feature type="compositionally biased region" description="Acidic residues" evidence="13">
    <location>
        <begin position="1789"/>
        <end position="1804"/>
    </location>
</feature>
<evidence type="ECO:0000256" key="1">
    <source>
        <dbReference type="ARBA" id="ARBA00004651"/>
    </source>
</evidence>
<keyword evidence="6" id="KW-0677">Repeat</keyword>
<evidence type="ECO:0000256" key="7">
    <source>
        <dbReference type="ARBA" id="ARBA00022837"/>
    </source>
</evidence>
<feature type="compositionally biased region" description="Polar residues" evidence="13">
    <location>
        <begin position="1640"/>
        <end position="1649"/>
    </location>
</feature>
<feature type="coiled-coil region" evidence="12">
    <location>
        <begin position="1363"/>
        <end position="1397"/>
    </location>
</feature>
<evidence type="ECO:0000256" key="4">
    <source>
        <dbReference type="ARBA" id="ARBA00022568"/>
    </source>
</evidence>
<dbReference type="Gene3D" id="1.25.40.20">
    <property type="entry name" value="Ankyrin repeat-containing domain"/>
    <property type="match status" value="1"/>
</dbReference>
<dbReference type="GO" id="GO:0005886">
    <property type="term" value="C:plasma membrane"/>
    <property type="evidence" value="ECO:0007669"/>
    <property type="project" value="UniProtKB-SubCell"/>
</dbReference>
<dbReference type="SMART" id="SM00248">
    <property type="entry name" value="ANK"/>
    <property type="match status" value="5"/>
</dbReference>
<keyword evidence="17" id="KW-1185">Reference proteome</keyword>
<evidence type="ECO:0000313" key="16">
    <source>
        <dbReference type="EMBL" id="TPX76840.1"/>
    </source>
</evidence>
<protein>
    <recommendedName>
        <fullName evidence="15">Ion transport domain-containing protein</fullName>
    </recommendedName>
</protein>
<sequence>MTLTPLKSKRGREQASNQIQITVYSTETLSNTSLTDADIKKIGRSASICDRGILELFDNDLRRDVIRSFHNKLINSTLESRTTESNAHDLPDYIEAAYSIGKWSLSRFRRLVEQLKEPCFRHIPEGSLLYDIESLELAMDAESAANEESADGEKCRDAVADLEVWERYAMIVEGKEGSCPDLDSDSDEARANEVEFDALRCGAVMHFRSRIEASFAQLRGTALQDALYLLPKFKVGSIILEMIMSQVNAKISSFILEDEVIPKLAILNIIQTENQNAAQFLESLLLVAKQHISKHTVNSMLEFSGHTQKSECVRIIIYDLSEQITSEGIATAFVPVAIKGADHYLALLELYCMDKAMQAQINIEMGLEHESEVEEDPFKFMEFVAASFYIFLFLAAAAGRAPPSTIVELIEFYSDPCQSYMPAGITPSHHNHFIAQTFRSACGFNLGTIAWALVEKGWTPHDICIELQEAVELGHQNIVHLLLESLLKPDEKMEPSCLPIVYRRSSALTLLPLVARRFPKEAAWFLEQLSCIPIPACIPPGQNKEAEVRAKPVHGVLLGTLSLFDTIYFKRQAGTGSLHVWPRLVMNGLLRQAGSGKDDLETESLICAAPESMLTADAVHTPLFGKSWAPSTSPFIRLLAEDDPQITLQPVMRALMEFHWARGRFWARFATQFLVWMIYVPCLAFVCITLVQKQNSGNEQYAPTSLIYYLSYVVLILSCLFILQEVRELHDYPKKYFQSGSNMLDTGIHFTILYVVIVGLYLNQYVQPILMSLILIFCAIRIITHLRVLPSVGPLVRLLVTASVNILPILIPYGVMALGFTIAFYIIQFEASRLDNSTSPHFETIGGSLQTVLTMAMTDYSVLDYASNPQVFLLRFLFYICFIIFLVNIIIALMTVNVADIHSNMNAAWLLEIAGIMVDLELFWPFPQRYDITAGTTHASNIHLDTPARTKNKKNMRALKRVGVLAGNNSDDPGPSPGEVTEDALEKGNPVFFDSLRQKSIILYTWPQEFVVKTAWWPLMVCRALENSSSEEDAAANGEVSRKQAQALLAAGDESYEVPEAPKPWDTFLRAIGFGQRNTLREEKKADYLSELEDVPGGMQQRQLLLQETTDASNGADVASGRRQTRKSIIASATMAAVANVRNGSVKKISAIQEEDIGFGSEMGSSPTISAPTRPKSLVAIPPKTIAAAFASAEASPKVKDGSSSALDWEQQQSSLPAIPPVSQTVIMEQSSALQQSLKSSIPDVGLVDKRIPPVRIGPNMDSERHSSVIAIASNNITSIQPGDPYHSSVQGNIIAVARRPSVWTKLFHSNNQINKDPLTTNTSANQLENADHDSQQKGDGGNRGVQNSLQLDAIAESMKGMEAFMRQEAKANRERIKRLEELVETELRENQREDRHQKEEMAKLSSDVSRLVHILAAERRSSGQPSSARTRAPDATSHRGGNWQMLRMIDSMSQRGSLDSSQQPLIDGMISKLKSVLGVRNAGDLQKPSDVQREEMRLNKHSIWSLAIAADPNPEDMVNFVKEEKRRRLDEWLLKERSARLGQDGGANESVPRRDIIDAEVKLIANDRVRTRTFCMVAKQIELDIWMERGAQGETLLHHALLLKQPRLLDFMLDTKLNLNGASATGSNAPLAGAESERSTSTNSIKPTSDKPSCLDGWILARMINCVFEGVSYYGEHAAHIAVVVFDDDTTVLKALLDKGADVIVPRARGVFFSHDVANSVYMGETVLAFAAVMGHQKIVDYLICDVGVDPNQTDSNGNNVIHVLAWWGYVDNFRGIDLSSSIRSEGGVEDNSEDNADGDMGDSDNNFVYQIEEQEDEESPIHNRITKGHIYHQLETGIRPRFITKSKAKPEKVDSYRVDDSQQNLDGHTPLIVAVYRSQEFAVEAMLMYKARPSWTYGSVERTRVCLSEIDTYMDNVTMNHTEGALAIAVKNADIDILSLPVFRALLESKWTLYARRMFTFKLCADLIYMLLFSFALWLLPNDASFSDPASRSSARSKIYGNASTAEDWVRVVLEIILVLANFYRAYKFIYDAQVLGDRAFYGFSAQNNRFKYINFGLFLGIVVLRICNWTGWETAFMSLYAILGWLQMLYYFRGFKDIGPLSMVFTNIIQNDVSTFLMILVIVLFGFGPGIWLQLGPFGDFSGLNGGAPGDVEWKDLFPGNLIWALRLFYGQGSYDTFRQGTTPVFAILLFLVFFFIVNIILLNVFIGMIGSTFGRVFGKAENEYYQAWAWLIMEIDEQLNAEHERKPNARENSPITRIGIPRRTKIFNSKEVKPNQRDAAVYEYDLHLEFHGNEPKPKHIFASLDPSSPLSEVRMDQRATSRMKDGRFENRRRVGSEKFNV</sequence>
<dbReference type="EMBL" id="QEAP01000035">
    <property type="protein sequence ID" value="TPX76840.1"/>
    <property type="molecule type" value="Genomic_DNA"/>
</dbReference>
<keyword evidence="10 14" id="KW-0472">Membrane</keyword>
<evidence type="ECO:0000256" key="6">
    <source>
        <dbReference type="ARBA" id="ARBA00022737"/>
    </source>
</evidence>
<keyword evidence="7" id="KW-0106">Calcium</keyword>
<evidence type="ECO:0000256" key="11">
    <source>
        <dbReference type="ARBA" id="ARBA00023303"/>
    </source>
</evidence>
<feature type="region of interest" description="Disordered" evidence="13">
    <location>
        <begin position="1419"/>
        <end position="1440"/>
    </location>
</feature>
<dbReference type="SUPFAM" id="SSF48403">
    <property type="entry name" value="Ankyrin repeat"/>
    <property type="match status" value="1"/>
</dbReference>
<organism evidence="16 17">
    <name type="scientific">Chytriomyces confervae</name>
    <dbReference type="NCBI Taxonomy" id="246404"/>
    <lineage>
        <taxon>Eukaryota</taxon>
        <taxon>Fungi</taxon>
        <taxon>Fungi incertae sedis</taxon>
        <taxon>Chytridiomycota</taxon>
        <taxon>Chytridiomycota incertae sedis</taxon>
        <taxon>Chytridiomycetes</taxon>
        <taxon>Chytridiales</taxon>
        <taxon>Chytriomycetaceae</taxon>
        <taxon>Chytriomyces</taxon>
    </lineage>
</organism>
<dbReference type="PANTHER" id="PTHR10582:SF2">
    <property type="entry name" value="INACTIVE"/>
    <property type="match status" value="1"/>
</dbReference>
<keyword evidence="9" id="KW-0406">Ion transport</keyword>
<feature type="transmembrane region" description="Helical" evidence="14">
    <location>
        <begin position="706"/>
        <end position="723"/>
    </location>
</feature>
<feature type="domain" description="Ion transport" evidence="15">
    <location>
        <begin position="2033"/>
        <end position="2220"/>
    </location>
</feature>
<dbReference type="InterPro" id="IPR002110">
    <property type="entry name" value="Ankyrin_rpt"/>
</dbReference>
<feature type="compositionally biased region" description="Polar residues" evidence="13">
    <location>
        <begin position="1202"/>
        <end position="1214"/>
    </location>
</feature>
<dbReference type="InterPro" id="IPR024862">
    <property type="entry name" value="TRPV"/>
</dbReference>
<feature type="transmembrane region" description="Helical" evidence="14">
    <location>
        <begin position="673"/>
        <end position="691"/>
    </location>
</feature>
<evidence type="ECO:0000256" key="8">
    <source>
        <dbReference type="ARBA" id="ARBA00022989"/>
    </source>
</evidence>
<keyword evidence="2" id="KW-0813">Transport</keyword>
<evidence type="ECO:0000256" key="3">
    <source>
        <dbReference type="ARBA" id="ARBA00022475"/>
    </source>
</evidence>
<feature type="transmembrane region" description="Helical" evidence="14">
    <location>
        <begin position="743"/>
        <end position="762"/>
    </location>
</feature>
<feature type="domain" description="Ion transport" evidence="15">
    <location>
        <begin position="674"/>
        <end position="903"/>
    </location>
</feature>
<keyword evidence="8 14" id="KW-1133">Transmembrane helix</keyword>